<dbReference type="PANTHER" id="PTHR19370">
    <property type="entry name" value="NADH-CYTOCHROME B5 REDUCTASE"/>
    <property type="match status" value="1"/>
</dbReference>
<feature type="binding site" evidence="6">
    <location>
        <position position="343"/>
    </location>
    <ligand>
        <name>FAD</name>
        <dbReference type="ChEBI" id="CHEBI:57692"/>
    </ligand>
</feature>
<comment type="similarity">
    <text evidence="2">Belongs to the flavoprotein pyridine nucleotide cytochrome reductase family.</text>
</comment>
<feature type="domain" description="FAD-binding FR-type" evidence="9">
    <location>
        <begin position="171"/>
        <end position="308"/>
    </location>
</feature>
<evidence type="ECO:0000256" key="3">
    <source>
        <dbReference type="ARBA" id="ARBA00022630"/>
    </source>
</evidence>
<dbReference type="CDD" id="cd06183">
    <property type="entry name" value="cyt_b5_reduct_like"/>
    <property type="match status" value="1"/>
</dbReference>
<dbReference type="PROSITE" id="PS51384">
    <property type="entry name" value="FAD_FR"/>
    <property type="match status" value="1"/>
</dbReference>
<protein>
    <recommendedName>
        <fullName evidence="9">FAD-binding FR-type domain-containing protein</fullName>
    </recommendedName>
</protein>
<accession>A0A9P3HEP9</accession>
<feature type="binding site" evidence="6">
    <location>
        <position position="269"/>
    </location>
    <ligand>
        <name>FAD</name>
        <dbReference type="ChEBI" id="CHEBI:57692"/>
    </ligand>
</feature>
<keyword evidence="4 6" id="KW-0274">FAD</keyword>
<dbReference type="GO" id="GO:0016491">
    <property type="term" value="F:oxidoreductase activity"/>
    <property type="evidence" value="ECO:0007669"/>
    <property type="project" value="UniProtKB-KW"/>
</dbReference>
<dbReference type="OrthoDB" id="432685at2759"/>
<dbReference type="Proteomes" id="UP000827284">
    <property type="component" value="Unassembled WGS sequence"/>
</dbReference>
<reference evidence="10" key="2">
    <citation type="journal article" date="2022" name="Microbiol. Resour. Announc.">
        <title>Whole-Genome Sequence of Entomortierella parvispora E1425, a Mucoromycotan Fungus Associated with Burkholderiaceae-Related Endosymbiotic Bacteria.</title>
        <authorList>
            <person name="Herlambang A."/>
            <person name="Guo Y."/>
            <person name="Takashima Y."/>
            <person name="Narisawa K."/>
            <person name="Ohta H."/>
            <person name="Nishizawa T."/>
        </authorList>
    </citation>
    <scope>NUCLEOTIDE SEQUENCE</scope>
    <source>
        <strain evidence="10">E1425</strain>
    </source>
</reference>
<evidence type="ECO:0000313" key="10">
    <source>
        <dbReference type="EMBL" id="GJJ75211.1"/>
    </source>
</evidence>
<dbReference type="PANTHER" id="PTHR19370:SF184">
    <property type="entry name" value="NADH-CYTOCHROME B5 REDUCTASE-LIKE"/>
    <property type="match status" value="1"/>
</dbReference>
<dbReference type="InterPro" id="IPR001834">
    <property type="entry name" value="CBR-like"/>
</dbReference>
<dbReference type="Pfam" id="PF09791">
    <property type="entry name" value="Oxidored-like"/>
    <property type="match status" value="1"/>
</dbReference>
<dbReference type="InterPro" id="IPR001433">
    <property type="entry name" value="OxRdtase_FAD/NAD-bd"/>
</dbReference>
<name>A0A9P3HEP9_9FUNG</name>
<evidence type="ECO:0000313" key="11">
    <source>
        <dbReference type="Proteomes" id="UP000827284"/>
    </source>
</evidence>
<evidence type="ECO:0000256" key="8">
    <source>
        <dbReference type="SAM" id="MobiDB-lite"/>
    </source>
</evidence>
<evidence type="ECO:0000256" key="4">
    <source>
        <dbReference type="ARBA" id="ARBA00022827"/>
    </source>
</evidence>
<dbReference type="InterPro" id="IPR017927">
    <property type="entry name" value="FAD-bd_FR_type"/>
</dbReference>
<sequence>MTNPAVAKWLEEIASAKAKAQAKTPKVSPLNTIATDNGSKVALSGSQSNDLSKGKTIMSASPYGIFPLFDLKTRKKQLRLVLPPPPTKPGPGECCGNDCNPCINTLYQEDLAEHQERVRNLKAAYEHACLELERGKEQDDFLPAPSSPLSTKSTAIVLEDKDQKTGGMSLRSYRPFKILRKDYLNDNTLLVVCDTPMPSPRGTPTEAFPPAVNRSGLGDGPLESMFHILIRFRNGSDDYLTKAFTPVALKAEGDRKDEGMEGKLTFMIKLYPTPHLTSDMFRRLRVGPEGDDSSMLYLRGPIHTSRTPLKDGSIDTIPLPEAARKTRARNHRIVMIAAGSGITPMYQLLQRLHHDEMQADRHGNSRQEIDLIYCNRTKNDIWLRQELQQLKTDPAIADESPANPWRRRTVRIQHVLSSSLSNHPDEKQEEEYFHSGRITLDLLRDTLQHSLQKEPVAAEDDTLQILICGPPSFNTDVSRMLLQLGYSSSSLENRCEIHILE</sequence>
<proteinExistence type="inferred from homology"/>
<evidence type="ECO:0000259" key="9">
    <source>
        <dbReference type="PROSITE" id="PS51384"/>
    </source>
</evidence>
<keyword evidence="3 6" id="KW-0285">Flavoprotein</keyword>
<gene>
    <name evidence="10" type="ORF">EMPS_07569</name>
</gene>
<dbReference type="AlphaFoldDB" id="A0A9P3HEP9"/>
<comment type="cofactor">
    <cofactor evidence="1 6">
        <name>FAD</name>
        <dbReference type="ChEBI" id="CHEBI:57692"/>
    </cofactor>
</comment>
<feature type="binding site" evidence="6">
    <location>
        <position position="278"/>
    </location>
    <ligand>
        <name>FAD</name>
        <dbReference type="ChEBI" id="CHEBI:57692"/>
    </ligand>
</feature>
<keyword evidence="7" id="KW-0175">Coiled coil</keyword>
<evidence type="ECO:0000256" key="7">
    <source>
        <dbReference type="SAM" id="Coils"/>
    </source>
</evidence>
<dbReference type="InterPro" id="IPR019180">
    <property type="entry name" value="Oxidoreductase-like_N"/>
</dbReference>
<keyword evidence="5" id="KW-0560">Oxidoreductase</keyword>
<evidence type="ECO:0000256" key="5">
    <source>
        <dbReference type="ARBA" id="ARBA00023002"/>
    </source>
</evidence>
<dbReference type="PRINTS" id="PR00406">
    <property type="entry name" value="CYTB5RDTASE"/>
</dbReference>
<organism evidence="10 11">
    <name type="scientific">Entomortierella parvispora</name>
    <dbReference type="NCBI Taxonomy" id="205924"/>
    <lineage>
        <taxon>Eukaryota</taxon>
        <taxon>Fungi</taxon>
        <taxon>Fungi incertae sedis</taxon>
        <taxon>Mucoromycota</taxon>
        <taxon>Mortierellomycotina</taxon>
        <taxon>Mortierellomycetes</taxon>
        <taxon>Mortierellales</taxon>
        <taxon>Mortierellaceae</taxon>
        <taxon>Entomortierella</taxon>
    </lineage>
</organism>
<dbReference type="Pfam" id="PF00175">
    <property type="entry name" value="NAD_binding_1"/>
    <property type="match status" value="1"/>
</dbReference>
<comment type="caution">
    <text evidence="10">The sequence shown here is derived from an EMBL/GenBank/DDBJ whole genome shotgun (WGS) entry which is preliminary data.</text>
</comment>
<dbReference type="EMBL" id="BQFW01000010">
    <property type="protein sequence ID" value="GJJ75211.1"/>
    <property type="molecule type" value="Genomic_DNA"/>
</dbReference>
<feature type="region of interest" description="Disordered" evidence="8">
    <location>
        <begin position="20"/>
        <end position="52"/>
    </location>
</feature>
<feature type="coiled-coil region" evidence="7">
    <location>
        <begin position="104"/>
        <end position="131"/>
    </location>
</feature>
<dbReference type="Gene3D" id="3.40.50.80">
    <property type="entry name" value="Nucleotide-binding domain of ferredoxin-NADP reductase (FNR) module"/>
    <property type="match status" value="1"/>
</dbReference>
<reference evidence="10" key="1">
    <citation type="submission" date="2021-11" db="EMBL/GenBank/DDBJ databases">
        <authorList>
            <person name="Herlambang A."/>
            <person name="Guo Y."/>
            <person name="Takashima Y."/>
            <person name="Nishizawa T."/>
        </authorList>
    </citation>
    <scope>NUCLEOTIDE SEQUENCE</scope>
    <source>
        <strain evidence="10">E1425</strain>
    </source>
</reference>
<dbReference type="InterPro" id="IPR039261">
    <property type="entry name" value="FNR_nucleotide-bd"/>
</dbReference>
<evidence type="ECO:0000256" key="2">
    <source>
        <dbReference type="ARBA" id="ARBA00006105"/>
    </source>
</evidence>
<dbReference type="SUPFAM" id="SSF52343">
    <property type="entry name" value="Ferredoxin reductase-like, C-terminal NADP-linked domain"/>
    <property type="match status" value="1"/>
</dbReference>
<evidence type="ECO:0000256" key="6">
    <source>
        <dbReference type="PIRSR" id="PIRSR601834-1"/>
    </source>
</evidence>
<keyword evidence="11" id="KW-1185">Reference proteome</keyword>
<evidence type="ECO:0000256" key="1">
    <source>
        <dbReference type="ARBA" id="ARBA00001974"/>
    </source>
</evidence>
<feature type="compositionally biased region" description="Polar residues" evidence="8">
    <location>
        <begin position="29"/>
        <end position="51"/>
    </location>
</feature>